<dbReference type="AlphaFoldDB" id="A0A061FP69"/>
<keyword evidence="1" id="KW-0812">Transmembrane</keyword>
<dbReference type="HOGENOM" id="CLU_2692798_0_0_1"/>
<reference evidence="2 3" key="1">
    <citation type="journal article" date="2013" name="Genome Biol.">
        <title>The genome sequence of the most widely cultivated cacao type and its use to identify candidate genes regulating pod color.</title>
        <authorList>
            <person name="Motamayor J.C."/>
            <person name="Mockaitis K."/>
            <person name="Schmutz J."/>
            <person name="Haiminen N."/>
            <person name="Iii D.L."/>
            <person name="Cornejo O."/>
            <person name="Findley S.D."/>
            <person name="Zheng P."/>
            <person name="Utro F."/>
            <person name="Royaert S."/>
            <person name="Saski C."/>
            <person name="Jenkins J."/>
            <person name="Podicheti R."/>
            <person name="Zhao M."/>
            <person name="Scheffler B.E."/>
            <person name="Stack J.C."/>
            <person name="Feltus F.A."/>
            <person name="Mustiga G.M."/>
            <person name="Amores F."/>
            <person name="Phillips W."/>
            <person name="Marelli J.P."/>
            <person name="May G.D."/>
            <person name="Shapiro H."/>
            <person name="Ma J."/>
            <person name="Bustamante C.D."/>
            <person name="Schnell R.J."/>
            <person name="Main D."/>
            <person name="Gilbert D."/>
            <person name="Parida L."/>
            <person name="Kuhn D.N."/>
        </authorList>
    </citation>
    <scope>NUCLEOTIDE SEQUENCE [LARGE SCALE GENOMIC DNA]</scope>
    <source>
        <strain evidence="3">cv. Matina 1-6</strain>
    </source>
</reference>
<keyword evidence="1" id="KW-0472">Membrane</keyword>
<evidence type="ECO:0000256" key="1">
    <source>
        <dbReference type="SAM" id="Phobius"/>
    </source>
</evidence>
<dbReference type="Proteomes" id="UP000026915">
    <property type="component" value="Chromosome 8"/>
</dbReference>
<proteinExistence type="predicted"/>
<name>A0A061FP69_THECC</name>
<keyword evidence="3" id="KW-1185">Reference proteome</keyword>
<gene>
    <name evidence="2" type="ORF">TCM_035140</name>
</gene>
<organism evidence="2 3">
    <name type="scientific">Theobroma cacao</name>
    <name type="common">Cacao</name>
    <name type="synonym">Cocoa</name>
    <dbReference type="NCBI Taxonomy" id="3641"/>
    <lineage>
        <taxon>Eukaryota</taxon>
        <taxon>Viridiplantae</taxon>
        <taxon>Streptophyta</taxon>
        <taxon>Embryophyta</taxon>
        <taxon>Tracheophyta</taxon>
        <taxon>Spermatophyta</taxon>
        <taxon>Magnoliopsida</taxon>
        <taxon>eudicotyledons</taxon>
        <taxon>Gunneridae</taxon>
        <taxon>Pentapetalae</taxon>
        <taxon>rosids</taxon>
        <taxon>malvids</taxon>
        <taxon>Malvales</taxon>
        <taxon>Malvaceae</taxon>
        <taxon>Byttnerioideae</taxon>
        <taxon>Theobroma</taxon>
    </lineage>
</organism>
<evidence type="ECO:0000313" key="2">
    <source>
        <dbReference type="EMBL" id="EOY16319.1"/>
    </source>
</evidence>
<dbReference type="InParanoid" id="A0A061FP69"/>
<feature type="transmembrane region" description="Helical" evidence="1">
    <location>
        <begin position="21"/>
        <end position="45"/>
    </location>
</feature>
<keyword evidence="1" id="KW-1133">Transmembrane helix</keyword>
<sequence length="74" mass="8406">MRNLYVPVTISIGIYKGGLKFNILVIISIGIIYYVFEIILARGLVEIQHCNTPFKFGVLFVVSEYSRESVESSF</sequence>
<protein>
    <submittedName>
        <fullName evidence="2">Uncharacterized protein</fullName>
    </submittedName>
</protein>
<evidence type="ECO:0000313" key="3">
    <source>
        <dbReference type="Proteomes" id="UP000026915"/>
    </source>
</evidence>
<dbReference type="EMBL" id="CM001886">
    <property type="protein sequence ID" value="EOY16319.1"/>
    <property type="molecule type" value="Genomic_DNA"/>
</dbReference>
<dbReference type="Gramene" id="EOY16319">
    <property type="protein sequence ID" value="EOY16319"/>
    <property type="gene ID" value="TCM_035140"/>
</dbReference>
<accession>A0A061FP69</accession>